<dbReference type="SFLD" id="SFLDG01067">
    <property type="entry name" value="SPASM/twitch_domain_containing"/>
    <property type="match status" value="1"/>
</dbReference>
<dbReference type="InterPro" id="IPR001989">
    <property type="entry name" value="Radical_activat_CS"/>
</dbReference>
<keyword evidence="7 10" id="KW-0560">Oxidoreductase</keyword>
<evidence type="ECO:0000256" key="5">
    <source>
        <dbReference type="ARBA" id="ARBA00022691"/>
    </source>
</evidence>
<keyword evidence="8 10" id="KW-0408">Iron</keyword>
<keyword evidence="12" id="KW-0670">Pyruvate</keyword>
<dbReference type="InterPro" id="IPR012838">
    <property type="entry name" value="PFL1_activating"/>
</dbReference>
<feature type="domain" description="Radical SAM core" evidence="11">
    <location>
        <begin position="14"/>
        <end position="237"/>
    </location>
</feature>
<evidence type="ECO:0000259" key="11">
    <source>
        <dbReference type="PROSITE" id="PS51918"/>
    </source>
</evidence>
<dbReference type="InterPro" id="IPR012839">
    <property type="entry name" value="Organic_radical_activase"/>
</dbReference>
<gene>
    <name evidence="12" type="primary">pflA</name>
    <name evidence="12" type="ORF">VRLFYP33_00524</name>
</gene>
<evidence type="ECO:0000256" key="3">
    <source>
        <dbReference type="ARBA" id="ARBA00021356"/>
    </source>
</evidence>
<dbReference type="AlphaFoldDB" id="A0A6N2ZK23"/>
<evidence type="ECO:0000313" key="12">
    <source>
        <dbReference type="EMBL" id="VYT78427.1"/>
    </source>
</evidence>
<keyword evidence="9 10" id="KW-0411">Iron-sulfur</keyword>
<proteinExistence type="inferred from homology"/>
<dbReference type="InterPro" id="IPR034457">
    <property type="entry name" value="Organic_radical-activating"/>
</dbReference>
<dbReference type="RefSeq" id="WP_021842188.1">
    <property type="nucleotide sequence ID" value="NZ_CACRUX010000015.1"/>
</dbReference>
<dbReference type="PROSITE" id="PS01087">
    <property type="entry name" value="RADICAL_ACTIVATING"/>
    <property type="match status" value="1"/>
</dbReference>
<keyword evidence="5 10" id="KW-0949">S-adenosyl-L-methionine</keyword>
<evidence type="ECO:0000256" key="6">
    <source>
        <dbReference type="ARBA" id="ARBA00022723"/>
    </source>
</evidence>
<dbReference type="SUPFAM" id="SSF102114">
    <property type="entry name" value="Radical SAM enzymes"/>
    <property type="match status" value="1"/>
</dbReference>
<dbReference type="Gene3D" id="3.20.20.70">
    <property type="entry name" value="Aldolase class I"/>
    <property type="match status" value="1"/>
</dbReference>
<dbReference type="GO" id="GO:0043365">
    <property type="term" value="F:[formate-C-acetyltransferase]-activating enzyme activity"/>
    <property type="evidence" value="ECO:0007669"/>
    <property type="project" value="UniProtKB-UniRule"/>
</dbReference>
<dbReference type="EC" id="1.97.1.4" evidence="10"/>
<reference evidence="12" key="1">
    <citation type="submission" date="2019-11" db="EMBL/GenBank/DDBJ databases">
        <authorList>
            <person name="Feng L."/>
        </authorList>
    </citation>
    <scope>NUCLEOTIDE SEQUENCE</scope>
    <source>
        <strain evidence="12">VrattiLFYP33</strain>
    </source>
</reference>
<comment type="subcellular location">
    <subcellularLocation>
        <location evidence="10">Cytoplasm</location>
    </subcellularLocation>
</comment>
<dbReference type="GO" id="GO:0051539">
    <property type="term" value="F:4 iron, 4 sulfur cluster binding"/>
    <property type="evidence" value="ECO:0007669"/>
    <property type="project" value="UniProtKB-UniRule"/>
</dbReference>
<evidence type="ECO:0000256" key="4">
    <source>
        <dbReference type="ARBA" id="ARBA00022485"/>
    </source>
</evidence>
<evidence type="ECO:0000256" key="2">
    <source>
        <dbReference type="ARBA" id="ARBA00009777"/>
    </source>
</evidence>
<organism evidence="12">
    <name type="scientific">Veillonella ratti</name>
    <dbReference type="NCBI Taxonomy" id="103892"/>
    <lineage>
        <taxon>Bacteria</taxon>
        <taxon>Bacillati</taxon>
        <taxon>Bacillota</taxon>
        <taxon>Negativicutes</taxon>
        <taxon>Veillonellales</taxon>
        <taxon>Veillonellaceae</taxon>
        <taxon>Veillonella</taxon>
    </lineage>
</organism>
<name>A0A6N2ZK23_9FIRM</name>
<sequence>MIGRIHSLETMGTVDGPGVRMVLFLQGCPMRCAYCHNPDTWDAQQGKNITIEEVWEQFERNQSFYKNGGLTVTGGEALMQLPFVIELFSYFRERGIHTCLDTSGIYFEESKREQYEKLMAVTSLVILDLKEIDDDKHSALTGQSNKQILKFARFIDEHNVPIWVRHVVVPTITDNADRWYRLGFFAGSLKNLETIDCLPYHVMGTAKYKEMGIAYRLEGIPPASKALASKASKVVLEGIKAYRRHWWSALAPAQE</sequence>
<evidence type="ECO:0000256" key="9">
    <source>
        <dbReference type="ARBA" id="ARBA00023014"/>
    </source>
</evidence>
<keyword evidence="4 10" id="KW-0004">4Fe-4S</keyword>
<dbReference type="SFLD" id="SFLDS00029">
    <property type="entry name" value="Radical_SAM"/>
    <property type="match status" value="1"/>
</dbReference>
<protein>
    <recommendedName>
        <fullName evidence="3 10">Pyruvate formate-lyase-activating enzyme</fullName>
        <ecNumber evidence="10">1.97.1.4</ecNumber>
    </recommendedName>
</protein>
<dbReference type="PANTHER" id="PTHR30352:SF5">
    <property type="entry name" value="PYRUVATE FORMATE-LYASE 1-ACTIVATING ENZYME"/>
    <property type="match status" value="1"/>
</dbReference>
<evidence type="ECO:0000256" key="8">
    <source>
        <dbReference type="ARBA" id="ARBA00023004"/>
    </source>
</evidence>
<keyword evidence="12" id="KW-0456">Lyase</keyword>
<dbReference type="PANTHER" id="PTHR30352">
    <property type="entry name" value="PYRUVATE FORMATE-LYASE-ACTIVATING ENZYME"/>
    <property type="match status" value="1"/>
</dbReference>
<dbReference type="CDD" id="cd01335">
    <property type="entry name" value="Radical_SAM"/>
    <property type="match status" value="1"/>
</dbReference>
<comment type="similarity">
    <text evidence="2 10">Belongs to the organic radical-activating enzymes family.</text>
</comment>
<comment type="cofactor">
    <cofactor evidence="10">
        <name>[4Fe-4S] cluster</name>
        <dbReference type="ChEBI" id="CHEBI:49883"/>
    </cofactor>
    <text evidence="10">Binds 1 [4Fe-4S] cluster. The cluster is coordinated with 3 cysteines and an exchangeable S-adenosyl-L-methionine.</text>
</comment>
<comment type="catalytic activity">
    <reaction evidence="10">
        <text>glycyl-[formate C-acetyltransferase] + reduced [flavodoxin] + S-adenosyl-L-methionine = glycin-2-yl radical-[formate C-acetyltransferase] + semiquinone [flavodoxin] + 5'-deoxyadenosine + L-methionine + H(+)</text>
        <dbReference type="Rhea" id="RHEA:19225"/>
        <dbReference type="Rhea" id="RHEA-COMP:10622"/>
        <dbReference type="Rhea" id="RHEA-COMP:12190"/>
        <dbReference type="Rhea" id="RHEA-COMP:12191"/>
        <dbReference type="Rhea" id="RHEA-COMP:14480"/>
        <dbReference type="ChEBI" id="CHEBI:15378"/>
        <dbReference type="ChEBI" id="CHEBI:17319"/>
        <dbReference type="ChEBI" id="CHEBI:29947"/>
        <dbReference type="ChEBI" id="CHEBI:32722"/>
        <dbReference type="ChEBI" id="CHEBI:57618"/>
        <dbReference type="ChEBI" id="CHEBI:57844"/>
        <dbReference type="ChEBI" id="CHEBI:59789"/>
        <dbReference type="ChEBI" id="CHEBI:140311"/>
        <dbReference type="EC" id="1.97.1.4"/>
    </reaction>
</comment>
<accession>A0A6N2ZK23</accession>
<dbReference type="GO" id="GO:0046872">
    <property type="term" value="F:metal ion binding"/>
    <property type="evidence" value="ECO:0007669"/>
    <property type="project" value="UniProtKB-UniRule"/>
</dbReference>
<dbReference type="InterPro" id="IPR058240">
    <property type="entry name" value="rSAM_sf"/>
</dbReference>
<dbReference type="SFLD" id="SFLDG01066">
    <property type="entry name" value="organic_radical-activating_enz"/>
    <property type="match status" value="1"/>
</dbReference>
<dbReference type="InterPro" id="IPR007197">
    <property type="entry name" value="rSAM"/>
</dbReference>
<dbReference type="NCBIfam" id="TIGR02493">
    <property type="entry name" value="PFLA"/>
    <property type="match status" value="1"/>
</dbReference>
<dbReference type="EMBL" id="CACRUX010000015">
    <property type="protein sequence ID" value="VYT78427.1"/>
    <property type="molecule type" value="Genomic_DNA"/>
</dbReference>
<dbReference type="GO" id="GO:0005737">
    <property type="term" value="C:cytoplasm"/>
    <property type="evidence" value="ECO:0007669"/>
    <property type="project" value="UniProtKB-SubCell"/>
</dbReference>
<dbReference type="InterPro" id="IPR013785">
    <property type="entry name" value="Aldolase_TIM"/>
</dbReference>
<dbReference type="GO" id="GO:0016829">
    <property type="term" value="F:lyase activity"/>
    <property type="evidence" value="ECO:0007669"/>
    <property type="project" value="UniProtKB-KW"/>
</dbReference>
<dbReference type="PIRSF" id="PIRSF000371">
    <property type="entry name" value="PFL_act_enz"/>
    <property type="match status" value="1"/>
</dbReference>
<comment type="function">
    <text evidence="1 10">Activation of pyruvate formate-lyase under anaerobic conditions by generation of an organic free radical, using S-adenosylmethionine and reduced flavodoxin as cosubstrates to produce 5'-deoxy-adenosine.</text>
</comment>
<dbReference type="Pfam" id="PF13353">
    <property type="entry name" value="Fer4_12"/>
    <property type="match status" value="1"/>
</dbReference>
<dbReference type="PROSITE" id="PS51918">
    <property type="entry name" value="RADICAL_SAM"/>
    <property type="match status" value="1"/>
</dbReference>
<keyword evidence="10" id="KW-0963">Cytoplasm</keyword>
<evidence type="ECO:0000256" key="1">
    <source>
        <dbReference type="ARBA" id="ARBA00003141"/>
    </source>
</evidence>
<evidence type="ECO:0000256" key="7">
    <source>
        <dbReference type="ARBA" id="ARBA00023002"/>
    </source>
</evidence>
<evidence type="ECO:0000256" key="10">
    <source>
        <dbReference type="RuleBase" id="RU362053"/>
    </source>
</evidence>
<keyword evidence="6 10" id="KW-0479">Metal-binding</keyword>